<dbReference type="GO" id="GO:0019375">
    <property type="term" value="P:galactolipid biosynthetic process"/>
    <property type="evidence" value="ECO:0007669"/>
    <property type="project" value="TreeGrafter"/>
</dbReference>
<feature type="coiled-coil region" evidence="8">
    <location>
        <begin position="402"/>
        <end position="429"/>
    </location>
</feature>
<dbReference type="CDD" id="cd01635">
    <property type="entry name" value="Glycosyltransferase_GTB-type"/>
    <property type="match status" value="1"/>
</dbReference>
<dbReference type="Proteomes" id="UP000824120">
    <property type="component" value="Chromosome 2"/>
</dbReference>
<feature type="region of interest" description="Disordered" evidence="9">
    <location>
        <begin position="436"/>
        <end position="489"/>
    </location>
</feature>
<keyword evidence="7" id="KW-0472">Membrane</keyword>
<dbReference type="GO" id="GO:0009707">
    <property type="term" value="C:chloroplast outer membrane"/>
    <property type="evidence" value="ECO:0007669"/>
    <property type="project" value="TreeGrafter"/>
</dbReference>
<evidence type="ECO:0000256" key="5">
    <source>
        <dbReference type="ARBA" id="ARBA00022640"/>
    </source>
</evidence>
<accession>A0A9J6AR62</accession>
<evidence type="ECO:0000256" key="2">
    <source>
        <dbReference type="ARBA" id="ARBA00004370"/>
    </source>
</evidence>
<dbReference type="EMBL" id="JACXVP010000002">
    <property type="protein sequence ID" value="KAG5626785.1"/>
    <property type="molecule type" value="Genomic_DNA"/>
</dbReference>
<evidence type="ECO:0000256" key="4">
    <source>
        <dbReference type="ARBA" id="ARBA00022528"/>
    </source>
</evidence>
<gene>
    <name evidence="10" type="ORF">H5410_012003</name>
</gene>
<organism evidence="10 11">
    <name type="scientific">Solanum commersonii</name>
    <name type="common">Commerson's wild potato</name>
    <name type="synonym">Commerson's nightshade</name>
    <dbReference type="NCBI Taxonomy" id="4109"/>
    <lineage>
        <taxon>Eukaryota</taxon>
        <taxon>Viridiplantae</taxon>
        <taxon>Streptophyta</taxon>
        <taxon>Embryophyta</taxon>
        <taxon>Tracheophyta</taxon>
        <taxon>Spermatophyta</taxon>
        <taxon>Magnoliopsida</taxon>
        <taxon>eudicotyledons</taxon>
        <taxon>Gunneridae</taxon>
        <taxon>Pentapetalae</taxon>
        <taxon>asterids</taxon>
        <taxon>lamiids</taxon>
        <taxon>Solanales</taxon>
        <taxon>Solanaceae</taxon>
        <taxon>Solanoideae</taxon>
        <taxon>Solaneae</taxon>
        <taxon>Solanum</taxon>
    </lineage>
</organism>
<comment type="similarity">
    <text evidence="3">Belongs to the glycosyltransferase group 1 family. Glycosyltransferase 4 subfamily.</text>
</comment>
<dbReference type="PANTHER" id="PTHR46132:SF9">
    <property type="entry name" value="DIGALACTOSYLDIACYLGLYCEROL SYNTHASE 2, CHLOROPLASTIC-LIKE"/>
    <property type="match status" value="1"/>
</dbReference>
<keyword evidence="8" id="KW-0175">Coiled coil</keyword>
<evidence type="ECO:0000313" key="11">
    <source>
        <dbReference type="Proteomes" id="UP000824120"/>
    </source>
</evidence>
<feature type="compositionally biased region" description="Polar residues" evidence="9">
    <location>
        <begin position="458"/>
        <end position="489"/>
    </location>
</feature>
<evidence type="ECO:0000313" key="10">
    <source>
        <dbReference type="EMBL" id="KAG5626785.1"/>
    </source>
</evidence>
<sequence length="639" mass="73182">MEKKQHIAIFTTASIPWLTGTAVNPLFRAAYLAKDGRMQVTLVVPWLPLIDQEYLFPNNIMFDSHLEQEKHVRQWVEERTGFESNFNMRFYPGKFSVDKRSILALGDITVIIPDDEADIAVLEEPEHLTWYHHGKRWKEKFRLVVGIVHTNYWEIVRRERNIMVALLIKYINGWVIDIYCHKVIRLSAATQDLPRSVVCNVHGVNPKFLEIGLKTREKQQNDNQAFSNGVYYIGKKLWNKGYKELLDLLRDHQKELPGFEIDLYGSGEDSDEIEVAAKKLELTVRVHPGRDHADPLFHDMRPTGSTDKGKGVASASDTYAQTLLSNMKFRPQTTSIETMDRMYFGFNDFTEALDYARGILGPNYYSSPALKQNPQKTPQYNIQKDIDKIIFYDHCSSMIEAFKRLNAKVEALLQENAKLMEKVQLFKDKGSIQKIHTSTQTSELRLPSQDKMDEQGVHSPTNSKRSTVSDNKDTASPVQTVAGKDTSNPFMAVILPKNENEDEGSSSRRRLPKSFTQIETIAKKTMIHKKKKNDKIESIIKKTLEKFFQQQGQDKHVIPTPNPNGDRLVPDADRINTKRDRINTSSRRDSSGNNNVTRSLSSGEEDYGEHAYYQDAQDPNEDDDSGMSFDSIALRNLDT</sequence>
<dbReference type="PANTHER" id="PTHR46132">
    <property type="entry name" value="DIGALACTOSYLDIACYLGLYCEROL SYNTHASE 2, CHLOROPLASTIC"/>
    <property type="match status" value="1"/>
</dbReference>
<comment type="subcellular location">
    <subcellularLocation>
        <location evidence="2">Membrane</location>
    </subcellularLocation>
    <subcellularLocation>
        <location evidence="1">Plastid</location>
        <location evidence="1">Chloroplast</location>
    </subcellularLocation>
</comment>
<protein>
    <recommendedName>
        <fullName evidence="12">Digalactosyldiacylglycerol synthase 2, chloroplastic</fullName>
    </recommendedName>
</protein>
<dbReference type="GO" id="GO:0046481">
    <property type="term" value="F:digalactosyldiacylglycerol synthase activity"/>
    <property type="evidence" value="ECO:0007669"/>
    <property type="project" value="InterPro"/>
</dbReference>
<feature type="compositionally biased region" description="Polar residues" evidence="9">
    <location>
        <begin position="591"/>
        <end position="602"/>
    </location>
</feature>
<name>A0A9J6AR62_SOLCO</name>
<dbReference type="InterPro" id="IPR044525">
    <property type="entry name" value="DGDG1/2"/>
</dbReference>
<comment type="caution">
    <text evidence="10">The sequence shown here is derived from an EMBL/GenBank/DDBJ whole genome shotgun (WGS) entry which is preliminary data.</text>
</comment>
<feature type="compositionally biased region" description="Basic and acidic residues" evidence="9">
    <location>
        <begin position="568"/>
        <end position="590"/>
    </location>
</feature>
<evidence type="ECO:0000256" key="7">
    <source>
        <dbReference type="ARBA" id="ARBA00023136"/>
    </source>
</evidence>
<feature type="region of interest" description="Disordered" evidence="9">
    <location>
        <begin position="496"/>
        <end position="515"/>
    </location>
</feature>
<evidence type="ECO:0000256" key="9">
    <source>
        <dbReference type="SAM" id="MobiDB-lite"/>
    </source>
</evidence>
<evidence type="ECO:0008006" key="12">
    <source>
        <dbReference type="Google" id="ProtNLM"/>
    </source>
</evidence>
<dbReference type="AlphaFoldDB" id="A0A9J6AR62"/>
<feature type="region of interest" description="Disordered" evidence="9">
    <location>
        <begin position="550"/>
        <end position="639"/>
    </location>
</feature>
<dbReference type="SUPFAM" id="SSF53756">
    <property type="entry name" value="UDP-Glycosyltransferase/glycogen phosphorylase"/>
    <property type="match status" value="1"/>
</dbReference>
<dbReference type="OrthoDB" id="1326213at2759"/>
<keyword evidence="5" id="KW-0934">Plastid</keyword>
<evidence type="ECO:0000256" key="8">
    <source>
        <dbReference type="SAM" id="Coils"/>
    </source>
</evidence>
<keyword evidence="4" id="KW-0150">Chloroplast</keyword>
<proteinExistence type="inferred from homology"/>
<evidence type="ECO:0000256" key="6">
    <source>
        <dbReference type="ARBA" id="ARBA00022679"/>
    </source>
</evidence>
<reference evidence="10 11" key="1">
    <citation type="submission" date="2020-09" db="EMBL/GenBank/DDBJ databases">
        <title>De no assembly of potato wild relative species, Solanum commersonii.</title>
        <authorList>
            <person name="Cho K."/>
        </authorList>
    </citation>
    <scope>NUCLEOTIDE SEQUENCE [LARGE SCALE GENOMIC DNA]</scope>
    <source>
        <strain evidence="10">LZ3.2</strain>
        <tissue evidence="10">Leaf</tissue>
    </source>
</reference>
<keyword evidence="6" id="KW-0808">Transferase</keyword>
<evidence type="ECO:0000256" key="3">
    <source>
        <dbReference type="ARBA" id="ARBA00009481"/>
    </source>
</evidence>
<keyword evidence="11" id="KW-1185">Reference proteome</keyword>
<evidence type="ECO:0000256" key="1">
    <source>
        <dbReference type="ARBA" id="ARBA00004229"/>
    </source>
</evidence>